<evidence type="ECO:0000256" key="2">
    <source>
        <dbReference type="SAM" id="SignalP"/>
    </source>
</evidence>
<reference evidence="4 5" key="1">
    <citation type="submission" date="2020-04" db="EMBL/GenBank/DDBJ databases">
        <title>Draft genome of Pyxidicoccus fallax type strain.</title>
        <authorList>
            <person name="Whitworth D.E."/>
        </authorList>
    </citation>
    <scope>NUCLEOTIDE SEQUENCE [LARGE SCALE GENOMIC DNA]</scope>
    <source>
        <strain evidence="4 5">DSM 14698</strain>
    </source>
</reference>
<feature type="domain" description="FecR protein" evidence="3">
    <location>
        <begin position="60"/>
        <end position="169"/>
    </location>
</feature>
<dbReference type="RefSeq" id="WP_169343138.1">
    <property type="nucleotide sequence ID" value="NZ_JABBJJ010000009.1"/>
</dbReference>
<dbReference type="Proteomes" id="UP000518300">
    <property type="component" value="Unassembled WGS sequence"/>
</dbReference>
<dbReference type="PANTHER" id="PTHR38731">
    <property type="entry name" value="LIPL45-RELATED LIPOPROTEIN-RELATED"/>
    <property type="match status" value="1"/>
</dbReference>
<proteinExistence type="predicted"/>
<feature type="compositionally biased region" description="Pro residues" evidence="1">
    <location>
        <begin position="176"/>
        <end position="188"/>
    </location>
</feature>
<dbReference type="InterPro" id="IPR006860">
    <property type="entry name" value="FecR"/>
</dbReference>
<dbReference type="Pfam" id="PF04773">
    <property type="entry name" value="FecR"/>
    <property type="match status" value="1"/>
</dbReference>
<name>A0A848L576_9BACT</name>
<feature type="region of interest" description="Disordered" evidence="1">
    <location>
        <begin position="176"/>
        <end position="199"/>
    </location>
</feature>
<evidence type="ECO:0000259" key="3">
    <source>
        <dbReference type="Pfam" id="PF04773"/>
    </source>
</evidence>
<accession>A0A848L576</accession>
<feature type="chain" id="PRO_5032961848" evidence="2">
    <location>
        <begin position="27"/>
        <end position="253"/>
    </location>
</feature>
<evidence type="ECO:0000313" key="4">
    <source>
        <dbReference type="EMBL" id="NMO13854.1"/>
    </source>
</evidence>
<dbReference type="EMBL" id="JABBJJ010000009">
    <property type="protein sequence ID" value="NMO13854.1"/>
    <property type="molecule type" value="Genomic_DNA"/>
</dbReference>
<organism evidence="4 5">
    <name type="scientific">Pyxidicoccus fallax</name>
    <dbReference type="NCBI Taxonomy" id="394095"/>
    <lineage>
        <taxon>Bacteria</taxon>
        <taxon>Pseudomonadati</taxon>
        <taxon>Myxococcota</taxon>
        <taxon>Myxococcia</taxon>
        <taxon>Myxococcales</taxon>
        <taxon>Cystobacterineae</taxon>
        <taxon>Myxococcaceae</taxon>
        <taxon>Pyxidicoccus</taxon>
    </lineage>
</organism>
<dbReference type="AlphaFoldDB" id="A0A848L576"/>
<feature type="signal peptide" evidence="2">
    <location>
        <begin position="1"/>
        <end position="26"/>
    </location>
</feature>
<keyword evidence="2" id="KW-0732">Signal</keyword>
<evidence type="ECO:0000256" key="1">
    <source>
        <dbReference type="SAM" id="MobiDB-lite"/>
    </source>
</evidence>
<evidence type="ECO:0000313" key="5">
    <source>
        <dbReference type="Proteomes" id="UP000518300"/>
    </source>
</evidence>
<dbReference type="Gene3D" id="2.60.120.1440">
    <property type="match status" value="1"/>
</dbReference>
<protein>
    <submittedName>
        <fullName evidence="4">FecR domain-containing protein</fullName>
    </submittedName>
</protein>
<sequence length="253" mass="27216">MRRDRWCPKAVLAALVVLCVPGLAAASVGRVETVEGSAWRTPEGAERQPLQPGVEIEQKDTLDVDAKSGVKLVLNDGSVLMLSADSQLVITEAEFAGQERKGFVGSLRLGKVWASVKKALSGSQAKFEVKTDRAVAGVRGTTLRVDVAPPAVAGALSPSTVVQVYSGLVRVAARVPPRPGGSPGPVPKPGERVEVPPPREVSVEEWEEIVRELQKDRQIEVGKRVGPVTRVDPKRRDDEFGIFVKRNQGLKKP</sequence>
<gene>
    <name evidence="4" type="ORF">HG543_03125</name>
</gene>
<keyword evidence="5" id="KW-1185">Reference proteome</keyword>
<comment type="caution">
    <text evidence="4">The sequence shown here is derived from an EMBL/GenBank/DDBJ whole genome shotgun (WGS) entry which is preliminary data.</text>
</comment>
<feature type="region of interest" description="Disordered" evidence="1">
    <location>
        <begin position="225"/>
        <end position="253"/>
    </location>
</feature>
<dbReference type="PANTHER" id="PTHR38731:SF1">
    <property type="entry name" value="FECR PROTEIN DOMAIN-CONTAINING PROTEIN"/>
    <property type="match status" value="1"/>
</dbReference>